<name>A0A0X3NR02_SCHSO</name>
<dbReference type="SMART" id="SM00368">
    <property type="entry name" value="LRR_RI"/>
    <property type="match status" value="2"/>
</dbReference>
<reference evidence="2" key="1">
    <citation type="submission" date="2016-01" db="EMBL/GenBank/DDBJ databases">
        <title>Reference transcriptome for the parasite Schistocephalus solidus: insights into the molecular evolution of parasitism.</title>
        <authorList>
            <person name="Hebert F.O."/>
            <person name="Grambauer S."/>
            <person name="Barber I."/>
            <person name="Landry C.R."/>
            <person name="Aubin-Horth N."/>
        </authorList>
    </citation>
    <scope>NUCLEOTIDE SEQUENCE</scope>
</reference>
<dbReference type="PANTHER" id="PTHR24110">
    <property type="entry name" value="CENTROSOMAL PROTEIN OF 78 KDA"/>
    <property type="match status" value="1"/>
</dbReference>
<proteinExistence type="predicted"/>
<feature type="compositionally biased region" description="Polar residues" evidence="1">
    <location>
        <begin position="818"/>
        <end position="837"/>
    </location>
</feature>
<dbReference type="PRINTS" id="PR02062">
    <property type="entry name" value="CENTROSOME78"/>
</dbReference>
<dbReference type="GO" id="GO:0005813">
    <property type="term" value="C:centrosome"/>
    <property type="evidence" value="ECO:0007669"/>
    <property type="project" value="TreeGrafter"/>
</dbReference>
<dbReference type="SUPFAM" id="SSF52047">
    <property type="entry name" value="RNI-like"/>
    <property type="match status" value="1"/>
</dbReference>
<dbReference type="Pfam" id="PF13516">
    <property type="entry name" value="LRR_6"/>
    <property type="match status" value="1"/>
</dbReference>
<dbReference type="EMBL" id="GEEE01023278">
    <property type="protein sequence ID" value="JAP39947.1"/>
    <property type="molecule type" value="Transcribed_RNA"/>
</dbReference>
<feature type="compositionally biased region" description="Polar residues" evidence="1">
    <location>
        <begin position="947"/>
        <end position="957"/>
    </location>
</feature>
<feature type="region of interest" description="Disordered" evidence="1">
    <location>
        <begin position="801"/>
        <end position="838"/>
    </location>
</feature>
<feature type="region of interest" description="Disordered" evidence="1">
    <location>
        <begin position="947"/>
        <end position="976"/>
    </location>
</feature>
<dbReference type="InterPro" id="IPR032675">
    <property type="entry name" value="LRR_dom_sf"/>
</dbReference>
<organism evidence="2">
    <name type="scientific">Schistocephalus solidus</name>
    <name type="common">Tapeworm</name>
    <dbReference type="NCBI Taxonomy" id="70667"/>
    <lineage>
        <taxon>Eukaryota</taxon>
        <taxon>Metazoa</taxon>
        <taxon>Spiralia</taxon>
        <taxon>Lophotrochozoa</taxon>
        <taxon>Platyhelminthes</taxon>
        <taxon>Cestoda</taxon>
        <taxon>Eucestoda</taxon>
        <taxon>Diphyllobothriidea</taxon>
        <taxon>Diphyllobothriidae</taxon>
        <taxon>Schistocephalus</taxon>
    </lineage>
</organism>
<gene>
    <name evidence="2" type="primary">CEP78</name>
    <name evidence="2" type="ORF">TR153312</name>
</gene>
<dbReference type="AlphaFoldDB" id="A0A0X3NR02"/>
<dbReference type="Gene3D" id="3.80.10.10">
    <property type="entry name" value="Ribonuclease Inhibitor"/>
    <property type="match status" value="1"/>
</dbReference>
<evidence type="ECO:0000313" key="2">
    <source>
        <dbReference type="EMBL" id="JAP39947.1"/>
    </source>
</evidence>
<dbReference type="GO" id="GO:0044782">
    <property type="term" value="P:cilium organization"/>
    <property type="evidence" value="ECO:0007669"/>
    <property type="project" value="TreeGrafter"/>
</dbReference>
<dbReference type="InterPro" id="IPR001611">
    <property type="entry name" value="Leu-rich_rpt"/>
</dbReference>
<dbReference type="InterPro" id="IPR026212">
    <property type="entry name" value="Cep78"/>
</dbReference>
<dbReference type="PANTHER" id="PTHR24110:SF3">
    <property type="entry name" value="CENTROSOMAL PROTEIN OF 78 KDA"/>
    <property type="match status" value="1"/>
</dbReference>
<dbReference type="GO" id="GO:0036064">
    <property type="term" value="C:ciliary basal body"/>
    <property type="evidence" value="ECO:0007669"/>
    <property type="project" value="TreeGrafter"/>
</dbReference>
<sequence>MLATENSKEKWAAGFSETYLQLCSQLGLCPLQAVTAQLTKRTLDLNVDNIALNEWEPILKAVSADKFLCHIAFRSLLAFDPAMNEGVKRKRKSIFHSSNICSLICKAVKPCIQISKELVCLEIQGIPLSMKDLMTICQGISKSCCLQHVSFEGCPIGDQGLAEICHILPGVPTISTLNLIHCSISVKGIPHLVKLIFRQALHRQTAAWQESLRYRIPNLDGLGGLRRLTLNDNPDISDTGAIQLADALRDDLWIKAVDLQNCGVSTVGALAWLGILSQATNETTTGCSITIAEGGNRSLMVVDLRRNGQIARDLLRVLTERVLLNSQGKQTQYTWLKRNTKDAQRIGGTTDWPGVAGVQRQKIGYCSTSPSRIKRVNCHNFHYKPRPIKKMRPIVRPSFRPAGGKYTSHYNKPSYQCLVKRSLKPKDYVKAEKRKNKVVGRENFVHSEGSIRLTDLELNLNNGDVFGIPWRTAARASRTREQKMGAVHLPRKTTDKVPEKFQASTLRLAKPPPQSSAAKSRSEYLLSSFSLKSREARHDIRLQKGKPTDLERGICGSCDGCERCRPTNRESQGDSSIWFTTTIDGGVDGCGESSRFCSGGTVAGPTLPSTGPLVYPARKSSVRMRDPLKPSARRQQSFPGRETVKHLLNNHKESTESQLRYQLKKHMLQCTRLEVQLAEERRKRLANAVKLEQILGHEPGGLSANTGLPRDIYTRLDSALSQVEILLRQLRDQNKNSFLSKNDEQQLRILQATLRKLTAPFIETKTKAPSATNTRSAVTPRTRWLGSAGVQFSNHCPKYSRHTSCPDGLNSDHEQNSEHSNQQRSSTCATHVSQNSRHSAKIAIPQASMHPASVRRTGPNCNSSTRITRAHGYFDVPGLNQSYEECSTQHFSPRTRAATPGGELTIQCYKSSRRRQAITNPYTFSTLLSDSDPRPWNTIKSVFETSVHPANSPSTKCQRLPAPPYSAPKQPSQRRLLSPEADLTATYDLVSNDAITKAVTTSGITADESRKYEEGTLDEGDVFEDLLPLDTWNCEDDPLQASR</sequence>
<evidence type="ECO:0000256" key="1">
    <source>
        <dbReference type="SAM" id="MobiDB-lite"/>
    </source>
</evidence>
<protein>
    <submittedName>
        <fullName evidence="2">Centrosomal protein of</fullName>
    </submittedName>
</protein>
<accession>A0A0X3NR02</accession>